<feature type="transmembrane region" description="Helical" evidence="8">
    <location>
        <begin position="278"/>
        <end position="299"/>
    </location>
</feature>
<organism evidence="10 11">
    <name type="scientific">Plasmodium gonderi</name>
    <dbReference type="NCBI Taxonomy" id="77519"/>
    <lineage>
        <taxon>Eukaryota</taxon>
        <taxon>Sar</taxon>
        <taxon>Alveolata</taxon>
        <taxon>Apicomplexa</taxon>
        <taxon>Aconoidasida</taxon>
        <taxon>Haemosporida</taxon>
        <taxon>Plasmodiidae</taxon>
        <taxon>Plasmodium</taxon>
        <taxon>Plasmodium (Plasmodium)</taxon>
    </lineage>
</organism>
<dbReference type="PANTHER" id="PTHR24161">
    <property type="entry name" value="ANK_REP_REGION DOMAIN-CONTAINING PROTEIN-RELATED"/>
    <property type="match status" value="1"/>
</dbReference>
<dbReference type="SMART" id="SM00248">
    <property type="entry name" value="ANK"/>
    <property type="match status" value="4"/>
</dbReference>
<evidence type="ECO:0000256" key="3">
    <source>
        <dbReference type="ARBA" id="ARBA00022737"/>
    </source>
</evidence>
<evidence type="ECO:0000256" key="4">
    <source>
        <dbReference type="ARBA" id="ARBA00022989"/>
    </source>
</evidence>
<dbReference type="Pfam" id="PF12796">
    <property type="entry name" value="Ank_2"/>
    <property type="match status" value="1"/>
</dbReference>
<accession>A0A1Y1JL29</accession>
<comment type="subcellular location">
    <subcellularLocation>
        <location evidence="1">Membrane</location>
        <topology evidence="1">Multi-pass membrane protein</topology>
    </subcellularLocation>
</comment>
<evidence type="ECO:0000256" key="2">
    <source>
        <dbReference type="ARBA" id="ARBA00022692"/>
    </source>
</evidence>
<name>A0A1Y1JL29_PLAGO</name>
<comment type="caution">
    <text evidence="10">The sequence shown here is derived from an EMBL/GenBank/DDBJ whole genome shotgun (WGS) entry which is preliminary data.</text>
</comment>
<feature type="transmembrane region" description="Helical" evidence="8">
    <location>
        <begin position="526"/>
        <end position="547"/>
    </location>
</feature>
<evidence type="ECO:0000256" key="6">
    <source>
        <dbReference type="ARBA" id="ARBA00023136"/>
    </source>
</evidence>
<dbReference type="Pfam" id="PF01529">
    <property type="entry name" value="DHHC"/>
    <property type="match status" value="1"/>
</dbReference>
<evidence type="ECO:0000259" key="9">
    <source>
        <dbReference type="Pfam" id="PF01529"/>
    </source>
</evidence>
<evidence type="ECO:0000313" key="11">
    <source>
        <dbReference type="Proteomes" id="UP000195521"/>
    </source>
</evidence>
<dbReference type="InterPro" id="IPR001594">
    <property type="entry name" value="Palmitoyltrfase_DHHC"/>
</dbReference>
<evidence type="ECO:0000256" key="7">
    <source>
        <dbReference type="PROSITE-ProRule" id="PRU00023"/>
    </source>
</evidence>
<dbReference type="EMBL" id="BDQF01000013">
    <property type="protein sequence ID" value="GAW82338.1"/>
    <property type="molecule type" value="Genomic_DNA"/>
</dbReference>
<keyword evidence="4 8" id="KW-1133">Transmembrane helix</keyword>
<keyword evidence="2 8" id="KW-0812">Transmembrane</keyword>
<dbReference type="OMA" id="FWVGFRY"/>
<dbReference type="PROSITE" id="PS50297">
    <property type="entry name" value="ANK_REP_REGION"/>
    <property type="match status" value="1"/>
</dbReference>
<dbReference type="InterPro" id="IPR036770">
    <property type="entry name" value="Ankyrin_rpt-contain_sf"/>
</dbReference>
<dbReference type="PROSITE" id="PS50088">
    <property type="entry name" value="ANK_REPEAT"/>
    <property type="match status" value="1"/>
</dbReference>
<keyword evidence="8 10" id="KW-0808">Transferase</keyword>
<dbReference type="Gene3D" id="1.25.40.20">
    <property type="entry name" value="Ankyrin repeat-containing domain"/>
    <property type="match status" value="1"/>
</dbReference>
<dbReference type="EC" id="2.3.1.225" evidence="8"/>
<dbReference type="PANTHER" id="PTHR24161:SF85">
    <property type="entry name" value="PALMITOYLTRANSFERASE HIP14"/>
    <property type="match status" value="1"/>
</dbReference>
<dbReference type="PROSITE" id="PS50216">
    <property type="entry name" value="DHHC"/>
    <property type="match status" value="1"/>
</dbReference>
<keyword evidence="3" id="KW-0677">Repeat</keyword>
<dbReference type="InterPro" id="IPR002110">
    <property type="entry name" value="Ankyrin_rpt"/>
</dbReference>
<feature type="transmembrane region" description="Helical" evidence="8">
    <location>
        <begin position="308"/>
        <end position="326"/>
    </location>
</feature>
<evidence type="ECO:0000256" key="5">
    <source>
        <dbReference type="ARBA" id="ARBA00023043"/>
    </source>
</evidence>
<feature type="transmembrane region" description="Helical" evidence="8">
    <location>
        <begin position="488"/>
        <end position="506"/>
    </location>
</feature>
<dbReference type="GO" id="GO:0019706">
    <property type="term" value="F:protein-cysteine S-palmitoyltransferase activity"/>
    <property type="evidence" value="ECO:0007669"/>
    <property type="project" value="UniProtKB-EC"/>
</dbReference>
<dbReference type="AlphaFoldDB" id="A0A1Y1JL29"/>
<dbReference type="RefSeq" id="XP_028544927.1">
    <property type="nucleotide sequence ID" value="XM_028689126.1"/>
</dbReference>
<keyword evidence="8" id="KW-0012">Acyltransferase</keyword>
<keyword evidence="6 8" id="KW-0472">Membrane</keyword>
<evidence type="ECO:0000313" key="10">
    <source>
        <dbReference type="EMBL" id="GAW82338.1"/>
    </source>
</evidence>
<dbReference type="GO" id="GO:0016020">
    <property type="term" value="C:membrane"/>
    <property type="evidence" value="ECO:0007669"/>
    <property type="project" value="UniProtKB-SubCell"/>
</dbReference>
<comment type="similarity">
    <text evidence="8">Belongs to the DHHC palmitoyltransferase family.</text>
</comment>
<evidence type="ECO:0000256" key="1">
    <source>
        <dbReference type="ARBA" id="ARBA00004141"/>
    </source>
</evidence>
<dbReference type="OrthoDB" id="9909019at2759"/>
<comment type="catalytic activity">
    <reaction evidence="8">
        <text>L-cysteinyl-[protein] + hexadecanoyl-CoA = S-hexadecanoyl-L-cysteinyl-[protein] + CoA</text>
        <dbReference type="Rhea" id="RHEA:36683"/>
        <dbReference type="Rhea" id="RHEA-COMP:10131"/>
        <dbReference type="Rhea" id="RHEA-COMP:11032"/>
        <dbReference type="ChEBI" id="CHEBI:29950"/>
        <dbReference type="ChEBI" id="CHEBI:57287"/>
        <dbReference type="ChEBI" id="CHEBI:57379"/>
        <dbReference type="ChEBI" id="CHEBI:74151"/>
        <dbReference type="EC" id="2.3.1.225"/>
    </reaction>
</comment>
<protein>
    <recommendedName>
        <fullName evidence="8">Palmitoyltransferase</fullName>
        <ecNumber evidence="8">2.3.1.225</ecNumber>
    </recommendedName>
</protein>
<sequence>MDELLFHLVRRRDERIYEFLEREKNLINCRDKNGNTLLHWAVFLNDSYLTCYLLENGADVNAESGNKQTPLFWAVSGNNIFMIHVLRRYGCNIFQVDDKGYNCLTISIQYNYTLSFLYLIHLKLPLMHRDFNDCTVLDWAAYNNNIFFLRLFSKFSQKLYTMHLKKPASILHKAIIGNAYDAVVFLVLHGHQNVYDISTDEKKSVLQFVEENKDKVDARIYHFITSKKTQDLCKSRSKKRNQDLYEPNGMIGAYPIERRKKLHTMRKIHYTYSNNRALLLYPGMIILSHLYLTCVYFFYTRGTFQKESLILDMVYPLIFILYYMVISSDPGYLEDSKNCLNSQVGGDNQIGKVGDADMTHQLVNKQKAPSHEIGNTMESEWPNATFLKVIQNIEEEITRYEEKNKVRPFCENIKCKNIMELKKSLNIRLDDACGFEISSFDIKKLCPSCFLLKNLRSKHCRFCDKCIDLYDHHCVFTLNCMSVDNAKIFLLWILTNLLFHSTEIYIHISKIIRSFGFFYTTNLFRLFSLSIIVISILHIWFMGSIFLRSVLNIIENITSNEKFKMYSANIFISYELKIDKNNEPIVIRKFKNPFDQGAFINLIHFFTKSKKNLIKMKPQFIHMDQSIDSAPVRNFVEKLNDELSRFYASR</sequence>
<proteinExistence type="inferred from homology"/>
<reference evidence="11" key="1">
    <citation type="submission" date="2017-04" db="EMBL/GenBank/DDBJ databases">
        <title>Plasmodium gonderi genome.</title>
        <authorList>
            <person name="Arisue N."/>
            <person name="Honma H."/>
            <person name="Kawai S."/>
            <person name="Tougan T."/>
            <person name="Tanabe K."/>
            <person name="Horii T."/>
        </authorList>
    </citation>
    <scope>NUCLEOTIDE SEQUENCE [LARGE SCALE GENOMIC DNA]</scope>
    <source>
        <strain evidence="11">ATCC 30045</strain>
    </source>
</reference>
<dbReference type="Proteomes" id="UP000195521">
    <property type="component" value="Unassembled WGS sequence"/>
</dbReference>
<feature type="repeat" description="ANK" evidence="7">
    <location>
        <begin position="33"/>
        <end position="65"/>
    </location>
</feature>
<keyword evidence="11" id="KW-1185">Reference proteome</keyword>
<dbReference type="SUPFAM" id="SSF48403">
    <property type="entry name" value="Ankyrin repeat"/>
    <property type="match status" value="1"/>
</dbReference>
<feature type="domain" description="Palmitoyltransferase DHHC" evidence="9">
    <location>
        <begin position="441"/>
        <end position="564"/>
    </location>
</feature>
<dbReference type="GeneID" id="39749075"/>
<keyword evidence="5 7" id="KW-0040">ANK repeat</keyword>
<gene>
    <name evidence="10" type="ORF">PGO_123360</name>
</gene>
<evidence type="ECO:0000256" key="8">
    <source>
        <dbReference type="RuleBase" id="RU079119"/>
    </source>
</evidence>
<comment type="domain">
    <text evidence="8">The DHHC domain is required for palmitoyltransferase activity.</text>
</comment>